<organism evidence="1 2">
    <name type="scientific">Plantactinospora endophytica</name>
    <dbReference type="NCBI Taxonomy" id="673535"/>
    <lineage>
        <taxon>Bacteria</taxon>
        <taxon>Bacillati</taxon>
        <taxon>Actinomycetota</taxon>
        <taxon>Actinomycetes</taxon>
        <taxon>Micromonosporales</taxon>
        <taxon>Micromonosporaceae</taxon>
        <taxon>Plantactinospora</taxon>
    </lineage>
</organism>
<evidence type="ECO:0000313" key="1">
    <source>
        <dbReference type="EMBL" id="GIG87905.1"/>
    </source>
</evidence>
<accession>A0ABQ4DZL7</accession>
<evidence type="ECO:0008006" key="3">
    <source>
        <dbReference type="Google" id="ProtNLM"/>
    </source>
</evidence>
<dbReference type="EMBL" id="BONW01000013">
    <property type="protein sequence ID" value="GIG87905.1"/>
    <property type="molecule type" value="Genomic_DNA"/>
</dbReference>
<dbReference type="RefSeq" id="WP_203866437.1">
    <property type="nucleotide sequence ID" value="NZ_BONW01000013.1"/>
</dbReference>
<evidence type="ECO:0000313" key="2">
    <source>
        <dbReference type="Proteomes" id="UP000646749"/>
    </source>
</evidence>
<name>A0ABQ4DZL7_9ACTN</name>
<keyword evidence="2" id="KW-1185">Reference proteome</keyword>
<proteinExistence type="predicted"/>
<dbReference type="Proteomes" id="UP000646749">
    <property type="component" value="Unassembled WGS sequence"/>
</dbReference>
<reference evidence="1 2" key="1">
    <citation type="submission" date="2021-01" db="EMBL/GenBank/DDBJ databases">
        <title>Whole genome shotgun sequence of Plantactinospora endophytica NBRC 110450.</title>
        <authorList>
            <person name="Komaki H."/>
            <person name="Tamura T."/>
        </authorList>
    </citation>
    <scope>NUCLEOTIDE SEQUENCE [LARGE SCALE GENOMIC DNA]</scope>
    <source>
        <strain evidence="1 2">NBRC 110450</strain>
    </source>
</reference>
<sequence>MQLTLITLSSEAGTTFDGGAARLVDTLWAAARAEDRVEHISVRAVRGRVDIGVFSVSMDQTVARTVARELVERALVMSPQLRQWSVAGTVPGLAGT</sequence>
<gene>
    <name evidence="1" type="ORF">Pen02_28410</name>
</gene>
<comment type="caution">
    <text evidence="1">The sequence shown here is derived from an EMBL/GenBank/DDBJ whole genome shotgun (WGS) entry which is preliminary data.</text>
</comment>
<protein>
    <recommendedName>
        <fullName evidence="3">FMN-dependent dehydrogenase domain-containing protein</fullName>
    </recommendedName>
</protein>